<accession>A0A3M7SPZ3</accession>
<name>A0A3M7SPZ3_BRAPC</name>
<proteinExistence type="predicted"/>
<protein>
    <submittedName>
        <fullName evidence="1">Uncharacterized protein</fullName>
    </submittedName>
</protein>
<evidence type="ECO:0000313" key="2">
    <source>
        <dbReference type="Proteomes" id="UP000276133"/>
    </source>
</evidence>
<gene>
    <name evidence="1" type="ORF">BpHYR1_024716</name>
</gene>
<evidence type="ECO:0000313" key="1">
    <source>
        <dbReference type="EMBL" id="RNA37578.1"/>
    </source>
</evidence>
<keyword evidence="2" id="KW-1185">Reference proteome</keyword>
<dbReference type="AlphaFoldDB" id="A0A3M7SPZ3"/>
<dbReference type="EMBL" id="REGN01001023">
    <property type="protein sequence ID" value="RNA37578.1"/>
    <property type="molecule type" value="Genomic_DNA"/>
</dbReference>
<sequence length="82" mass="9157">MISSVNVPKPNIYNSLLENLGFFSFFEFLGALRESISSYSAKQILFLLKLSALIRVSSLTTLNSLGFLAIDNKADSSFEFIR</sequence>
<dbReference type="Proteomes" id="UP000276133">
    <property type="component" value="Unassembled WGS sequence"/>
</dbReference>
<reference evidence="1 2" key="1">
    <citation type="journal article" date="2018" name="Sci. Rep.">
        <title>Genomic signatures of local adaptation to the degree of environmental predictability in rotifers.</title>
        <authorList>
            <person name="Franch-Gras L."/>
            <person name="Hahn C."/>
            <person name="Garcia-Roger E.M."/>
            <person name="Carmona M.J."/>
            <person name="Serra M."/>
            <person name="Gomez A."/>
        </authorList>
    </citation>
    <scope>NUCLEOTIDE SEQUENCE [LARGE SCALE GENOMIC DNA]</scope>
    <source>
        <strain evidence="1">HYR1</strain>
    </source>
</reference>
<organism evidence="1 2">
    <name type="scientific">Brachionus plicatilis</name>
    <name type="common">Marine rotifer</name>
    <name type="synonym">Brachionus muelleri</name>
    <dbReference type="NCBI Taxonomy" id="10195"/>
    <lineage>
        <taxon>Eukaryota</taxon>
        <taxon>Metazoa</taxon>
        <taxon>Spiralia</taxon>
        <taxon>Gnathifera</taxon>
        <taxon>Rotifera</taxon>
        <taxon>Eurotatoria</taxon>
        <taxon>Monogononta</taxon>
        <taxon>Pseudotrocha</taxon>
        <taxon>Ploima</taxon>
        <taxon>Brachionidae</taxon>
        <taxon>Brachionus</taxon>
    </lineage>
</organism>
<comment type="caution">
    <text evidence="1">The sequence shown here is derived from an EMBL/GenBank/DDBJ whole genome shotgun (WGS) entry which is preliminary data.</text>
</comment>